<comment type="similarity">
    <text evidence="3">Belongs to the AFG1 ATPase family. ZapE subfamily.</text>
</comment>
<evidence type="ECO:0000256" key="3">
    <source>
        <dbReference type="HAMAP-Rule" id="MF_01919"/>
    </source>
</evidence>
<keyword evidence="3" id="KW-0131">Cell cycle</keyword>
<reference evidence="4" key="1">
    <citation type="submission" date="2019-02" db="EMBL/GenBank/DDBJ databases">
        <authorList>
            <person name="Gruber-Vodicka R. H."/>
            <person name="Seah K. B. B."/>
        </authorList>
    </citation>
    <scope>NUCLEOTIDE SEQUENCE</scope>
    <source>
        <strain evidence="4">BECK_BZ131</strain>
    </source>
</reference>
<keyword evidence="3 4" id="KW-0132">Cell division</keyword>
<comment type="subunit">
    <text evidence="3">Interacts with FtsZ.</text>
</comment>
<dbReference type="GO" id="GO:0032153">
    <property type="term" value="C:cell division site"/>
    <property type="evidence" value="ECO:0007669"/>
    <property type="project" value="TreeGrafter"/>
</dbReference>
<dbReference type="EMBL" id="CAADFE010000063">
    <property type="protein sequence ID" value="VFJ74528.1"/>
    <property type="molecule type" value="Genomic_DNA"/>
</dbReference>
<sequence length="377" mass="43494">MPDSEYYKTDTIMTPLEKYQSDVEKGAFQYDAAQETVIRELERIYHELSATQEAPVGLWKKLKGRTRTRTNNILGLYVWSGVGRGKTHLVNLFYDALPFKEKMRRHFHRFMQQIHAELKTLPEIPDPLQIVADRIAEKARVLCFDEFHVSDIADAMVLGRLMGALMDRGVVLVTTSNIQPDDLYKDGLQRARFLPAIELIKKHTQVIHLDGELDYRLRALEQAEIYHYPLDEGADESLMKSFLGLGPENVKVEEALTIEGRSIPTVRVADGIVWFNFKDICEGPRGTADYIEIARYFHTVLLANIPLLGPEDNEKALRFIHLVDEFYDRNVNLIISAAAPPETLYYPEGRMAFQFERTKSRLEEMRSHEYLARKHLP</sequence>
<accession>A0A450TY64</accession>
<name>A0A450TY64_9GAMM</name>
<dbReference type="InterPro" id="IPR030870">
    <property type="entry name" value="ZapE"/>
</dbReference>
<dbReference type="HAMAP" id="MF_01919">
    <property type="entry name" value="ZapE"/>
    <property type="match status" value="1"/>
</dbReference>
<dbReference type="InterPro" id="IPR027417">
    <property type="entry name" value="P-loop_NTPase"/>
</dbReference>
<dbReference type="AlphaFoldDB" id="A0A450TY64"/>
<protein>
    <recommendedName>
        <fullName evidence="3">Cell division protein ZapE</fullName>
    </recommendedName>
    <alternativeName>
        <fullName evidence="3">Z ring-associated protein ZapE</fullName>
    </alternativeName>
</protein>
<dbReference type="GO" id="GO:0005524">
    <property type="term" value="F:ATP binding"/>
    <property type="evidence" value="ECO:0007669"/>
    <property type="project" value="UniProtKB-UniRule"/>
</dbReference>
<dbReference type="GO" id="GO:0005737">
    <property type="term" value="C:cytoplasm"/>
    <property type="evidence" value="ECO:0007669"/>
    <property type="project" value="UniProtKB-SubCell"/>
</dbReference>
<dbReference type="SUPFAM" id="SSF52540">
    <property type="entry name" value="P-loop containing nucleoside triphosphate hydrolases"/>
    <property type="match status" value="1"/>
</dbReference>
<dbReference type="GO" id="GO:0016887">
    <property type="term" value="F:ATP hydrolysis activity"/>
    <property type="evidence" value="ECO:0007669"/>
    <property type="project" value="UniProtKB-UniRule"/>
</dbReference>
<dbReference type="NCBIfam" id="NF040713">
    <property type="entry name" value="ZapE"/>
    <property type="match status" value="1"/>
</dbReference>
<proteinExistence type="inferred from homology"/>
<dbReference type="PANTHER" id="PTHR12169">
    <property type="entry name" value="ATPASE N2B"/>
    <property type="match status" value="1"/>
</dbReference>
<dbReference type="InterPro" id="IPR005654">
    <property type="entry name" value="ATPase_AFG1-like"/>
</dbReference>
<keyword evidence="1 3" id="KW-0547">Nucleotide-binding</keyword>
<evidence type="ECO:0000313" key="4">
    <source>
        <dbReference type="EMBL" id="VFJ74528.1"/>
    </source>
</evidence>
<evidence type="ECO:0000256" key="2">
    <source>
        <dbReference type="ARBA" id="ARBA00022840"/>
    </source>
</evidence>
<dbReference type="Pfam" id="PF03969">
    <property type="entry name" value="AFG1_ATPase"/>
    <property type="match status" value="1"/>
</dbReference>
<keyword evidence="3" id="KW-0378">Hydrolase</keyword>
<evidence type="ECO:0000256" key="1">
    <source>
        <dbReference type="ARBA" id="ARBA00022741"/>
    </source>
</evidence>
<keyword evidence="3" id="KW-0963">Cytoplasm</keyword>
<gene>
    <name evidence="3" type="primary">zapE</name>
    <name evidence="4" type="ORF">BECKFW1821C_GA0114237_106318</name>
</gene>
<comment type="function">
    <text evidence="3">Reduces the stability of FtsZ polymers in the presence of ATP.</text>
</comment>
<dbReference type="PANTHER" id="PTHR12169:SF6">
    <property type="entry name" value="AFG1-LIKE ATPASE"/>
    <property type="match status" value="1"/>
</dbReference>
<dbReference type="GO" id="GO:0051301">
    <property type="term" value="P:cell division"/>
    <property type="evidence" value="ECO:0007669"/>
    <property type="project" value="UniProtKB-UniRule"/>
</dbReference>
<comment type="caution">
    <text evidence="3">Lacks conserved residue(s) required for the propagation of feature annotation.</text>
</comment>
<dbReference type="Gene3D" id="3.40.50.300">
    <property type="entry name" value="P-loop containing nucleotide triphosphate hydrolases"/>
    <property type="match status" value="1"/>
</dbReference>
<comment type="subcellular location">
    <subcellularLocation>
        <location evidence="3">Cytoplasm</location>
    </subcellularLocation>
</comment>
<keyword evidence="2 3" id="KW-0067">ATP-binding</keyword>
<organism evidence="4">
    <name type="scientific">Candidatus Kentrum sp. FW</name>
    <dbReference type="NCBI Taxonomy" id="2126338"/>
    <lineage>
        <taxon>Bacteria</taxon>
        <taxon>Pseudomonadati</taxon>
        <taxon>Pseudomonadota</taxon>
        <taxon>Gammaproteobacteria</taxon>
        <taxon>Candidatus Kentrum</taxon>
    </lineage>
</organism>